<keyword evidence="1" id="KW-0472">Membrane</keyword>
<name>H6LDF7_ACEWD</name>
<reference evidence="2 3" key="2">
    <citation type="journal article" date="2012" name="PLoS ONE">
        <title>An ancient pathway combining carbon dioxide fixation with the generation and utilization of a sodium ion gradient for ATP synthesis.</title>
        <authorList>
            <person name="Poehlein A."/>
            <person name="Schmidt S."/>
            <person name="Kaster A.K."/>
            <person name="Goenrich M."/>
            <person name="Vollmers J."/>
            <person name="Thurmer A."/>
            <person name="Bertsch J."/>
            <person name="Schuchmann K."/>
            <person name="Voigt B."/>
            <person name="Hecker M."/>
            <person name="Daniel R."/>
            <person name="Thauer R.K."/>
            <person name="Gottschalk G."/>
            <person name="Muller V."/>
        </authorList>
    </citation>
    <scope>NUCLEOTIDE SEQUENCE [LARGE SCALE GENOMIC DNA]</scope>
    <source>
        <strain evidence="3">ATCC 29683 / DSM 1030 / JCM 2381 / KCTC 1655 / WB1</strain>
    </source>
</reference>
<feature type="transmembrane region" description="Helical" evidence="1">
    <location>
        <begin position="136"/>
        <end position="159"/>
    </location>
</feature>
<dbReference type="KEGG" id="awo:Awo_c11450"/>
<feature type="transmembrane region" description="Helical" evidence="1">
    <location>
        <begin position="106"/>
        <end position="130"/>
    </location>
</feature>
<dbReference type="HOGENOM" id="CLU_1465213_0_0_9"/>
<proteinExistence type="predicted"/>
<keyword evidence="3" id="KW-1185">Reference proteome</keyword>
<keyword evidence="1" id="KW-1133">Transmembrane helix</keyword>
<protein>
    <submittedName>
        <fullName evidence="2">Uncharacterized protein</fullName>
    </submittedName>
</protein>
<sequence>MKERIVKMVRRMRKGLGKAVQKIVFSPTLRRTNSRIAAITVLTYLFLLIVGLVEIVNTGQNNLSEIPGAMDSLLFIVYLFVFFYEFFIEGFFSRETMFMVDFPTKYFLFFIVYYLAMGFFWQVLYASIFLTAEYDVLNLFLFPVMISILSLIIDASIVIGQRRIAKMTEGVIKKMKEKQGGLNE</sequence>
<evidence type="ECO:0000313" key="3">
    <source>
        <dbReference type="Proteomes" id="UP000007177"/>
    </source>
</evidence>
<dbReference type="EMBL" id="CP002987">
    <property type="protein sequence ID" value="AFA47929.1"/>
    <property type="molecule type" value="Genomic_DNA"/>
</dbReference>
<organism evidence="2 3">
    <name type="scientific">Acetobacterium woodii (strain ATCC 29683 / DSM 1030 / JCM 2381 / KCTC 1655 / WB1)</name>
    <dbReference type="NCBI Taxonomy" id="931626"/>
    <lineage>
        <taxon>Bacteria</taxon>
        <taxon>Bacillati</taxon>
        <taxon>Bacillota</taxon>
        <taxon>Clostridia</taxon>
        <taxon>Eubacteriales</taxon>
        <taxon>Eubacteriaceae</taxon>
        <taxon>Acetobacterium</taxon>
    </lineage>
</organism>
<evidence type="ECO:0000256" key="1">
    <source>
        <dbReference type="SAM" id="Phobius"/>
    </source>
</evidence>
<dbReference type="AlphaFoldDB" id="H6LDF7"/>
<dbReference type="Proteomes" id="UP000007177">
    <property type="component" value="Chromosome"/>
</dbReference>
<feature type="transmembrane region" description="Helical" evidence="1">
    <location>
        <begin position="36"/>
        <end position="53"/>
    </location>
</feature>
<dbReference type="STRING" id="931626.Awo_c11450"/>
<evidence type="ECO:0000313" key="2">
    <source>
        <dbReference type="EMBL" id="AFA47929.1"/>
    </source>
</evidence>
<dbReference type="RefSeq" id="WP_014355532.1">
    <property type="nucleotide sequence ID" value="NC_016894.1"/>
</dbReference>
<accession>H6LDF7</accession>
<reference evidence="3" key="1">
    <citation type="submission" date="2011-07" db="EMBL/GenBank/DDBJ databases">
        <title>Complete genome sequence of Acetobacterium woodii.</title>
        <authorList>
            <person name="Poehlein A."/>
            <person name="Schmidt S."/>
            <person name="Kaster A.-K."/>
            <person name="Goenrich M."/>
            <person name="Vollmers J."/>
            <person name="Thuermer A."/>
            <person name="Gottschalk G."/>
            <person name="Thauer R.K."/>
            <person name="Daniel R."/>
            <person name="Mueller V."/>
        </authorList>
    </citation>
    <scope>NUCLEOTIDE SEQUENCE [LARGE SCALE GENOMIC DNA]</scope>
    <source>
        <strain evidence="3">ATCC 29683 / DSM 1030 / JCM 2381 / KCTC 1655 / WB1</strain>
    </source>
</reference>
<keyword evidence="1" id="KW-0812">Transmembrane</keyword>
<feature type="transmembrane region" description="Helical" evidence="1">
    <location>
        <begin position="73"/>
        <end position="94"/>
    </location>
</feature>
<gene>
    <name evidence="2" type="ordered locus">Awo_c11450</name>
</gene>